<name>A0ABP8ZF14_9MICO</name>
<proteinExistence type="predicted"/>
<comment type="caution">
    <text evidence="3">The sequence shown here is derived from an EMBL/GenBank/DDBJ whole genome shotgun (WGS) entry which is preliminary data.</text>
</comment>
<accession>A0ABP8ZF14</accession>
<dbReference type="InterPro" id="IPR046366">
    <property type="entry name" value="MPAB"/>
</dbReference>
<evidence type="ECO:0000313" key="3">
    <source>
        <dbReference type="EMBL" id="GAA4754610.1"/>
    </source>
</evidence>
<feature type="domain" description="ER-bound oxygenase mpaB/mpaB'/Rubber oxygenase catalytic" evidence="2">
    <location>
        <begin position="59"/>
        <end position="248"/>
    </location>
</feature>
<dbReference type="RefSeq" id="WP_345482106.1">
    <property type="nucleotide sequence ID" value="NZ_BAABLP010000007.1"/>
</dbReference>
<reference evidence="4" key="1">
    <citation type="journal article" date="2019" name="Int. J. Syst. Evol. Microbiol.">
        <title>The Global Catalogue of Microorganisms (GCM) 10K type strain sequencing project: providing services to taxonomists for standard genome sequencing and annotation.</title>
        <authorList>
            <consortium name="The Broad Institute Genomics Platform"/>
            <consortium name="The Broad Institute Genome Sequencing Center for Infectious Disease"/>
            <person name="Wu L."/>
            <person name="Ma J."/>
        </authorList>
    </citation>
    <scope>NUCLEOTIDE SEQUENCE [LARGE SCALE GENOMIC DNA]</scope>
    <source>
        <strain evidence="4">JCM 19015</strain>
    </source>
</reference>
<feature type="region of interest" description="Disordered" evidence="1">
    <location>
        <begin position="266"/>
        <end position="291"/>
    </location>
</feature>
<organism evidence="3 4">
    <name type="scientific">Amnibacterium soli</name>
    <dbReference type="NCBI Taxonomy" id="1282736"/>
    <lineage>
        <taxon>Bacteria</taxon>
        <taxon>Bacillati</taxon>
        <taxon>Actinomycetota</taxon>
        <taxon>Actinomycetes</taxon>
        <taxon>Micrococcales</taxon>
        <taxon>Microbacteriaceae</taxon>
        <taxon>Amnibacterium</taxon>
    </lineage>
</organism>
<evidence type="ECO:0000313" key="4">
    <source>
        <dbReference type="Proteomes" id="UP001500121"/>
    </source>
</evidence>
<dbReference type="PANTHER" id="PTHR36124:SF1">
    <property type="entry name" value="ER-BOUND OXYGENASE MPAB_MPAB'_RUBBER OXYGENASE CATALYTIC DOMAIN-CONTAINING PROTEIN"/>
    <property type="match status" value="1"/>
</dbReference>
<dbReference type="Pfam" id="PF09995">
    <property type="entry name" value="MPAB_Lcp_cat"/>
    <property type="match status" value="1"/>
</dbReference>
<protein>
    <submittedName>
        <fullName evidence="3">Oxygenase MpaB family protein</fullName>
    </submittedName>
</protein>
<dbReference type="PANTHER" id="PTHR36124">
    <property type="match status" value="1"/>
</dbReference>
<evidence type="ECO:0000259" key="2">
    <source>
        <dbReference type="Pfam" id="PF09995"/>
    </source>
</evidence>
<evidence type="ECO:0000256" key="1">
    <source>
        <dbReference type="SAM" id="MobiDB-lite"/>
    </source>
</evidence>
<sequence length="291" mass="32685">MPHRIRVSPRCPTRKIHALTETLPAPPENWAEVYRQLVIRELAFDFRVGFAIEYYRTFSTPSMARVLAAHGEMLRNPKKRSYDTALILMEIIAGGFDSPRGHTALQLLIHAHDHVTATGDEFRYVLLSLWVIPRRWITAHGVRRLTPTEDAAAFRFYQELGHRMRLTMPNTAADAIAFYEQFEAGHVAWSPEAAQLFNATIGVLAARLPRPARPLIRPIMATLVNDPRMAAALGLQPASPVVARLVFAALWIRGKLSKPARIDTFEPGHSGHTMYPNGYTLEDLGPKPAKE</sequence>
<gene>
    <name evidence="3" type="ORF">GCM10025783_29590</name>
</gene>
<keyword evidence="4" id="KW-1185">Reference proteome</keyword>
<dbReference type="EMBL" id="BAABLP010000007">
    <property type="protein sequence ID" value="GAA4754610.1"/>
    <property type="molecule type" value="Genomic_DNA"/>
</dbReference>
<dbReference type="InterPro" id="IPR018713">
    <property type="entry name" value="MPAB/Lcp_cat_dom"/>
</dbReference>
<dbReference type="Proteomes" id="UP001500121">
    <property type="component" value="Unassembled WGS sequence"/>
</dbReference>